<feature type="repeat" description="WD" evidence="1">
    <location>
        <begin position="409"/>
        <end position="440"/>
    </location>
</feature>
<dbReference type="PROSITE" id="PS50082">
    <property type="entry name" value="WD_REPEATS_2"/>
    <property type="match status" value="1"/>
</dbReference>
<dbReference type="Proteomes" id="UP001597145">
    <property type="component" value="Unassembled WGS sequence"/>
</dbReference>
<accession>A0ABW4FGW6</accession>
<dbReference type="InterPro" id="IPR011047">
    <property type="entry name" value="Quinoprotein_ADH-like_sf"/>
</dbReference>
<dbReference type="InterPro" id="IPR001680">
    <property type="entry name" value="WD40_rpt"/>
</dbReference>
<evidence type="ECO:0008006" key="4">
    <source>
        <dbReference type="Google" id="ProtNLM"/>
    </source>
</evidence>
<evidence type="ECO:0000313" key="2">
    <source>
        <dbReference type="EMBL" id="MFD1528986.1"/>
    </source>
</evidence>
<evidence type="ECO:0000313" key="3">
    <source>
        <dbReference type="Proteomes" id="UP001597145"/>
    </source>
</evidence>
<gene>
    <name evidence="2" type="ORF">ACFSCY_05995</name>
</gene>
<sequence>MTLRIWDVRTGTEVPHGVGPLPADTYSVGLTPGSDRVVVRRGDPRSPETRLVVLSLADSAELATLPTGARTVLGGAAVATCEPGQGGLGATDTLVVTPFDGSAPRRTALITSCDGTVSGASLSGNGGALVEKEAGRTLRITDLRTGEAFHVTAPAELPSVDLPGFSTTPTFDVLPTAQGARAAVLAGGSALLWLRADPPPAAAGGLSPGEQIVGVADDFLLVRTRDGFYTAENATGRRLGELSGVTDRNSLAAFDPPVLWNARLAAVGWDLTRYELPALRPASRILLPSRGGGTPPGDRGHPPMISLLQEPPEDGGRLITIADGVLTAWDPASGLPAGTPVPLGTTDLQIGFHRSYPHLHLHLRPGHPGQVGVLTPDEVQIWDVTLGRLVTSVPAVASLDSLDGQGSPIAFDAADERLAVLGRDGTVQLWDIGAARQVRAPIPAPGITDLLGFDLDGYLVVVDGGSTRERLAFVDLDAGAESGSLEADDAIRPLTIAHLADDLRTVRLEDLPGGWVSDMPVTARGLRDSLCAALGRPFTTAEQAILPPGADTAPPCI</sequence>
<dbReference type="InterPro" id="IPR015943">
    <property type="entry name" value="WD40/YVTN_repeat-like_dom_sf"/>
</dbReference>
<reference evidence="3" key="1">
    <citation type="journal article" date="2019" name="Int. J. Syst. Evol. Microbiol.">
        <title>The Global Catalogue of Microorganisms (GCM) 10K type strain sequencing project: providing services to taxonomists for standard genome sequencing and annotation.</title>
        <authorList>
            <consortium name="The Broad Institute Genomics Platform"/>
            <consortium name="The Broad Institute Genome Sequencing Center for Infectious Disease"/>
            <person name="Wu L."/>
            <person name="Ma J."/>
        </authorList>
    </citation>
    <scope>NUCLEOTIDE SEQUENCE [LARGE SCALE GENOMIC DNA]</scope>
    <source>
        <strain evidence="3">JCM 12165</strain>
    </source>
</reference>
<comment type="caution">
    <text evidence="2">The sequence shown here is derived from an EMBL/GenBank/DDBJ whole genome shotgun (WGS) entry which is preliminary data.</text>
</comment>
<protein>
    <recommendedName>
        <fullName evidence="4">WD40 repeat domain-containing protein</fullName>
    </recommendedName>
</protein>
<name>A0ABW4FGW6_9PSEU</name>
<organism evidence="2 3">
    <name type="scientific">Pseudonocardia aurantiaca</name>
    <dbReference type="NCBI Taxonomy" id="75290"/>
    <lineage>
        <taxon>Bacteria</taxon>
        <taxon>Bacillati</taxon>
        <taxon>Actinomycetota</taxon>
        <taxon>Actinomycetes</taxon>
        <taxon>Pseudonocardiales</taxon>
        <taxon>Pseudonocardiaceae</taxon>
        <taxon>Pseudonocardia</taxon>
    </lineage>
</organism>
<dbReference type="Gene3D" id="2.130.10.10">
    <property type="entry name" value="YVTN repeat-like/Quinoprotein amine dehydrogenase"/>
    <property type="match status" value="1"/>
</dbReference>
<dbReference type="RefSeq" id="WP_343974697.1">
    <property type="nucleotide sequence ID" value="NZ_BAAAJG010000008.1"/>
</dbReference>
<dbReference type="EMBL" id="JBHUCP010000004">
    <property type="protein sequence ID" value="MFD1528986.1"/>
    <property type="molecule type" value="Genomic_DNA"/>
</dbReference>
<evidence type="ECO:0000256" key="1">
    <source>
        <dbReference type="PROSITE-ProRule" id="PRU00221"/>
    </source>
</evidence>
<keyword evidence="3" id="KW-1185">Reference proteome</keyword>
<keyword evidence="1" id="KW-0853">WD repeat</keyword>
<proteinExistence type="predicted"/>
<dbReference type="SUPFAM" id="SSF50998">
    <property type="entry name" value="Quinoprotein alcohol dehydrogenase-like"/>
    <property type="match status" value="1"/>
</dbReference>